<dbReference type="KEGG" id="apal:BN85409030"/>
<dbReference type="PROSITE" id="PS51186">
    <property type="entry name" value="GNAT"/>
    <property type="match status" value="1"/>
</dbReference>
<dbReference type="SUPFAM" id="SSF55729">
    <property type="entry name" value="Acyl-CoA N-acyltransferases (Nat)"/>
    <property type="match status" value="1"/>
</dbReference>
<organism evidence="2 3">
    <name type="scientific">Alteracholeplasma palmae (strain ATCC 49389 / J233)</name>
    <name type="common">Acholeplasma palmae</name>
    <dbReference type="NCBI Taxonomy" id="1318466"/>
    <lineage>
        <taxon>Bacteria</taxon>
        <taxon>Bacillati</taxon>
        <taxon>Mycoplasmatota</taxon>
        <taxon>Mollicutes</taxon>
        <taxon>Acholeplasmatales</taxon>
        <taxon>Acholeplasmataceae</taxon>
        <taxon>Acholeplasma</taxon>
    </lineage>
</organism>
<dbReference type="STRING" id="1318466.BN85409030"/>
<dbReference type="Pfam" id="PF00583">
    <property type="entry name" value="Acetyltransf_1"/>
    <property type="match status" value="1"/>
</dbReference>
<dbReference type="CDD" id="cd04301">
    <property type="entry name" value="NAT_SF"/>
    <property type="match status" value="1"/>
</dbReference>
<dbReference type="RefSeq" id="WP_026659981.1">
    <property type="nucleotide sequence ID" value="NC_022538.1"/>
</dbReference>
<dbReference type="InterPro" id="IPR016181">
    <property type="entry name" value="Acyl_CoA_acyltransferase"/>
</dbReference>
<gene>
    <name evidence="2" type="ORF">BN85409030</name>
</gene>
<dbReference type="GO" id="GO:0016747">
    <property type="term" value="F:acyltransferase activity, transferring groups other than amino-acyl groups"/>
    <property type="evidence" value="ECO:0007669"/>
    <property type="project" value="InterPro"/>
</dbReference>
<feature type="domain" description="N-acetyltransferase" evidence="1">
    <location>
        <begin position="2"/>
        <end position="149"/>
    </location>
</feature>
<dbReference type="Gene3D" id="3.40.630.30">
    <property type="match status" value="1"/>
</dbReference>
<proteinExistence type="predicted"/>
<dbReference type="Proteomes" id="UP000032740">
    <property type="component" value="Chromosome"/>
</dbReference>
<evidence type="ECO:0000259" key="1">
    <source>
        <dbReference type="PROSITE" id="PS51186"/>
    </source>
</evidence>
<keyword evidence="3" id="KW-1185">Reference proteome</keyword>
<sequence length="150" mass="17770">MIRFDEINKDNFYEVLKLEVNESQKNFVSSNVKSLAECYLYRHNNDVFPYAIVIDEIIVGFILIDLDIEEKEFLIWRMMIDKKYQNKGYGKKVILKTIEKAKKMAQFENVTADYVEGNTQMEHLLKTLGFIEVDKDEDNHEIIMSYPLND</sequence>
<dbReference type="OrthoDB" id="9127144at2"/>
<accession>U4KQB4</accession>
<keyword evidence="2" id="KW-0808">Transferase</keyword>
<dbReference type="AlphaFoldDB" id="U4KQB4"/>
<evidence type="ECO:0000313" key="2">
    <source>
        <dbReference type="EMBL" id="CCV64480.1"/>
    </source>
</evidence>
<dbReference type="InterPro" id="IPR000182">
    <property type="entry name" value="GNAT_dom"/>
</dbReference>
<dbReference type="HOGENOM" id="CLU_111226_4_0_14"/>
<dbReference type="EMBL" id="FO681347">
    <property type="protein sequence ID" value="CCV64480.1"/>
    <property type="molecule type" value="Genomic_DNA"/>
</dbReference>
<reference evidence="2 3" key="1">
    <citation type="journal article" date="2013" name="J. Mol. Microbiol. Biotechnol.">
        <title>Analysis of the Complete Genomes of Acholeplasma brassicae , A. palmae and A. laidlawii and Their Comparison to the Obligate Parasites from ' Candidatus Phytoplasma'.</title>
        <authorList>
            <person name="Kube M."/>
            <person name="Siewert C."/>
            <person name="Migdoll A.M."/>
            <person name="Duduk B."/>
            <person name="Holz S."/>
            <person name="Rabus R."/>
            <person name="Seemuller E."/>
            <person name="Mitrovic J."/>
            <person name="Muller I."/>
            <person name="Buttner C."/>
            <person name="Reinhardt R."/>
        </authorList>
    </citation>
    <scope>NUCLEOTIDE SEQUENCE [LARGE SCALE GENOMIC DNA]</scope>
    <source>
        <strain evidence="2 3">J233</strain>
    </source>
</reference>
<name>U4KQB4_ALTPJ</name>
<protein>
    <submittedName>
        <fullName evidence="2">Putative histone acetyltransferase HPA2</fullName>
    </submittedName>
</protein>
<evidence type="ECO:0000313" key="3">
    <source>
        <dbReference type="Proteomes" id="UP000032740"/>
    </source>
</evidence>